<keyword evidence="3" id="KW-0812">Transmembrane</keyword>
<evidence type="ECO:0000313" key="6">
    <source>
        <dbReference type="Proteomes" id="UP000275408"/>
    </source>
</evidence>
<protein>
    <recommendedName>
        <fullName evidence="4">Golgin subfamily A member 7/ERF4 domain-containing protein</fullName>
    </recommendedName>
</protein>
<evidence type="ECO:0000256" key="3">
    <source>
        <dbReference type="SAM" id="Phobius"/>
    </source>
</evidence>
<dbReference type="OrthoDB" id="67682at2759"/>
<dbReference type="PANTHER" id="PTHR13005:SF4">
    <property type="entry name" value="CYSTEINE-RICH HYDROPHOBIC PROTEIN"/>
    <property type="match status" value="1"/>
</dbReference>
<gene>
    <name evidence="5" type="ORF">pdam_00011951</name>
</gene>
<keyword evidence="6" id="KW-1185">Reference proteome</keyword>
<dbReference type="GO" id="GO:0016020">
    <property type="term" value="C:membrane"/>
    <property type="evidence" value="ECO:0007669"/>
    <property type="project" value="UniProtKB-SubCell"/>
</dbReference>
<dbReference type="Pfam" id="PF10256">
    <property type="entry name" value="Erf4"/>
    <property type="match status" value="1"/>
</dbReference>
<dbReference type="Proteomes" id="UP000275408">
    <property type="component" value="Unassembled WGS sequence"/>
</dbReference>
<name>A0A3M6TZV2_POCDA</name>
<dbReference type="STRING" id="46731.A0A3M6TZV2"/>
<evidence type="ECO:0000256" key="1">
    <source>
        <dbReference type="ARBA" id="ARBA00004370"/>
    </source>
</evidence>
<keyword evidence="2 3" id="KW-0472">Membrane</keyword>
<sequence length="170" mass="19503">MANFDAIFDENLQEDEQSSRVSDENVQVTLEPVVIRGVGHMTVFGLNSKFDVEFQQALSAKVAPEEYKATVTRVNRVLSKTMPVNVRWLLCGCICCCCTLGMSMWPVVCLNKRTRHSINKVLDAENNHLYHKLGLHWRLNKQRCNSSNMMEYVSVLLVEFLPKEQILRPD</sequence>
<dbReference type="InterPro" id="IPR019383">
    <property type="entry name" value="Golgin_A_7/ERF4"/>
</dbReference>
<evidence type="ECO:0000313" key="5">
    <source>
        <dbReference type="EMBL" id="RMX46943.1"/>
    </source>
</evidence>
<dbReference type="PANTHER" id="PTHR13005">
    <property type="entry name" value="CYSTEINE-RICH HYDROPHOBIC DOMAIN PROTEIN BRAIN X-LINKED PROTEIN"/>
    <property type="match status" value="1"/>
</dbReference>
<dbReference type="AlphaFoldDB" id="A0A3M6TZV2"/>
<feature type="domain" description="Golgin subfamily A member 7/ERF4" evidence="4">
    <location>
        <begin position="49"/>
        <end position="137"/>
    </location>
</feature>
<organism evidence="5 6">
    <name type="scientific">Pocillopora damicornis</name>
    <name type="common">Cauliflower coral</name>
    <name type="synonym">Millepora damicornis</name>
    <dbReference type="NCBI Taxonomy" id="46731"/>
    <lineage>
        <taxon>Eukaryota</taxon>
        <taxon>Metazoa</taxon>
        <taxon>Cnidaria</taxon>
        <taxon>Anthozoa</taxon>
        <taxon>Hexacorallia</taxon>
        <taxon>Scleractinia</taxon>
        <taxon>Astrocoeniina</taxon>
        <taxon>Pocilloporidae</taxon>
        <taxon>Pocillopora</taxon>
    </lineage>
</organism>
<dbReference type="InterPro" id="IPR039735">
    <property type="entry name" value="CHIC1/2"/>
</dbReference>
<comment type="subcellular location">
    <subcellularLocation>
        <location evidence="1">Membrane</location>
    </subcellularLocation>
</comment>
<dbReference type="EMBL" id="RCHS01002515">
    <property type="protein sequence ID" value="RMX46943.1"/>
    <property type="molecule type" value="Genomic_DNA"/>
</dbReference>
<comment type="caution">
    <text evidence="5">The sequence shown here is derived from an EMBL/GenBank/DDBJ whole genome shotgun (WGS) entry which is preliminary data.</text>
</comment>
<accession>A0A3M6TZV2</accession>
<reference evidence="5 6" key="1">
    <citation type="journal article" date="2018" name="Sci. Rep.">
        <title>Comparative analysis of the Pocillopora damicornis genome highlights role of immune system in coral evolution.</title>
        <authorList>
            <person name="Cunning R."/>
            <person name="Bay R.A."/>
            <person name="Gillette P."/>
            <person name="Baker A.C."/>
            <person name="Traylor-Knowles N."/>
        </authorList>
    </citation>
    <scope>NUCLEOTIDE SEQUENCE [LARGE SCALE GENOMIC DNA]</scope>
    <source>
        <strain evidence="5">RSMAS</strain>
        <tissue evidence="5">Whole animal</tissue>
    </source>
</reference>
<evidence type="ECO:0000259" key="4">
    <source>
        <dbReference type="Pfam" id="PF10256"/>
    </source>
</evidence>
<proteinExistence type="predicted"/>
<evidence type="ECO:0000256" key="2">
    <source>
        <dbReference type="ARBA" id="ARBA00023136"/>
    </source>
</evidence>
<feature type="transmembrane region" description="Helical" evidence="3">
    <location>
        <begin position="86"/>
        <end position="110"/>
    </location>
</feature>
<keyword evidence="3" id="KW-1133">Transmembrane helix</keyword>